<dbReference type="AlphaFoldDB" id="A0A1F5ZB10"/>
<accession>A0A1F5ZB10</accession>
<keyword evidence="4 11" id="KW-0240">DNA-directed RNA polymerase</keyword>
<evidence type="ECO:0000256" key="3">
    <source>
        <dbReference type="ARBA" id="ARBA00015972"/>
    </source>
</evidence>
<feature type="region of interest" description="Alpha C-terminal domain (alpha-CTD)" evidence="11">
    <location>
        <begin position="242"/>
        <end position="306"/>
    </location>
</feature>
<dbReference type="NCBIfam" id="NF003513">
    <property type="entry name" value="PRK05182.1-2"/>
    <property type="match status" value="1"/>
</dbReference>
<dbReference type="Gene3D" id="3.30.1360.10">
    <property type="entry name" value="RNA polymerase, RBP11-like subunit"/>
    <property type="match status" value="1"/>
</dbReference>
<dbReference type="EC" id="2.7.7.6" evidence="2 11"/>
<gene>
    <name evidence="11" type="primary">rpoA</name>
    <name evidence="13" type="ORF">A2154_03325</name>
</gene>
<comment type="similarity">
    <text evidence="1 11">Belongs to the RNA polymerase alpha chain family.</text>
</comment>
<evidence type="ECO:0000256" key="11">
    <source>
        <dbReference type="HAMAP-Rule" id="MF_00059"/>
    </source>
</evidence>
<keyword evidence="7 11" id="KW-0804">Transcription</keyword>
<evidence type="ECO:0000256" key="4">
    <source>
        <dbReference type="ARBA" id="ARBA00022478"/>
    </source>
</evidence>
<dbReference type="Pfam" id="PF01000">
    <property type="entry name" value="RNA_pol_A_bac"/>
    <property type="match status" value="1"/>
</dbReference>
<evidence type="ECO:0000313" key="14">
    <source>
        <dbReference type="Proteomes" id="UP000176854"/>
    </source>
</evidence>
<feature type="domain" description="DNA-directed RNA polymerase RpoA/D/Rpb3-type" evidence="12">
    <location>
        <begin position="17"/>
        <end position="223"/>
    </location>
</feature>
<dbReference type="HAMAP" id="MF_00059">
    <property type="entry name" value="RNApol_bact_RpoA"/>
    <property type="match status" value="1"/>
</dbReference>
<dbReference type="GO" id="GO:0000428">
    <property type="term" value="C:DNA-directed RNA polymerase complex"/>
    <property type="evidence" value="ECO:0007669"/>
    <property type="project" value="UniProtKB-KW"/>
</dbReference>
<sequence length="306" mass="33448">MMDATFTIKTEIDQSGYGKFIIEPLEQGYGQTLGNSLRRVLLTSLPGAAITSVSIEGIKHQFATIEGLKENIVDLIMNIKKIRLQIEGDEEVTLTISKKGQGVITTDDIEAPAGVTIVNPELVLGTLSDKKSQIEIKMTAAKGFGYEIAADKTAEVVGVIPVDALYSPVSRVNYRIDSTRVGRMTNLDKLVMEIWTDATIKPADALIQAARILVTYFNQIIEPKVVQVEEKDTQEETVSEEVLKTRIEELDIPTRIVNALSNGGIDTIGQLVQTPRSELLKIKNLGAKSVSVVEEKVKEKGVLLVA</sequence>
<comment type="domain">
    <text evidence="11">The N-terminal domain is essential for RNAP assembly and basal transcription, whereas the C-terminal domain is involved in interaction with transcriptional regulators and with upstream promoter elements.</text>
</comment>
<dbReference type="Gene3D" id="2.170.120.12">
    <property type="entry name" value="DNA-directed RNA polymerase, insert domain"/>
    <property type="match status" value="1"/>
</dbReference>
<dbReference type="NCBIfam" id="NF003519">
    <property type="entry name" value="PRK05182.2-5"/>
    <property type="match status" value="1"/>
</dbReference>
<organism evidence="13 14">
    <name type="scientific">Candidatus Gottesmanbacteria bacterium RBG_16_43_7</name>
    <dbReference type="NCBI Taxonomy" id="1798373"/>
    <lineage>
        <taxon>Bacteria</taxon>
        <taxon>Candidatus Gottesmaniibacteriota</taxon>
    </lineage>
</organism>
<evidence type="ECO:0000256" key="1">
    <source>
        <dbReference type="ARBA" id="ARBA00007123"/>
    </source>
</evidence>
<dbReference type="SUPFAM" id="SSF56553">
    <property type="entry name" value="Insert subdomain of RNA polymerase alpha subunit"/>
    <property type="match status" value="1"/>
</dbReference>
<dbReference type="InterPro" id="IPR011262">
    <property type="entry name" value="DNA-dir_RNA_pol_insert"/>
</dbReference>
<dbReference type="EMBL" id="MFJC01000023">
    <property type="protein sequence ID" value="OGG09337.1"/>
    <property type="molecule type" value="Genomic_DNA"/>
</dbReference>
<dbReference type="Pfam" id="PF03118">
    <property type="entry name" value="RNA_pol_A_CTD"/>
    <property type="match status" value="1"/>
</dbReference>
<comment type="caution">
    <text evidence="13">The sequence shown here is derived from an EMBL/GenBank/DDBJ whole genome shotgun (WGS) entry which is preliminary data.</text>
</comment>
<dbReference type="NCBIfam" id="TIGR02027">
    <property type="entry name" value="rpoA"/>
    <property type="match status" value="1"/>
</dbReference>
<evidence type="ECO:0000256" key="5">
    <source>
        <dbReference type="ARBA" id="ARBA00022679"/>
    </source>
</evidence>
<dbReference type="GO" id="GO:0006351">
    <property type="term" value="P:DNA-templated transcription"/>
    <property type="evidence" value="ECO:0007669"/>
    <property type="project" value="UniProtKB-UniRule"/>
</dbReference>
<dbReference type="GO" id="GO:0005737">
    <property type="term" value="C:cytoplasm"/>
    <property type="evidence" value="ECO:0007669"/>
    <property type="project" value="UniProtKB-ARBA"/>
</dbReference>
<dbReference type="Gene3D" id="1.10.150.20">
    <property type="entry name" value="5' to 3' exonuclease, C-terminal subdomain"/>
    <property type="match status" value="1"/>
</dbReference>
<dbReference type="InterPro" id="IPR011263">
    <property type="entry name" value="DNA-dir_RNA_pol_RpoA/D/Rpb3"/>
</dbReference>
<evidence type="ECO:0000256" key="10">
    <source>
        <dbReference type="ARBA" id="ARBA00048552"/>
    </source>
</evidence>
<proteinExistence type="inferred from homology"/>
<dbReference type="SUPFAM" id="SSF55257">
    <property type="entry name" value="RBP11-like subunits of RNA polymerase"/>
    <property type="match status" value="1"/>
</dbReference>
<evidence type="ECO:0000256" key="2">
    <source>
        <dbReference type="ARBA" id="ARBA00012418"/>
    </source>
</evidence>
<comment type="function">
    <text evidence="11">DNA-dependent RNA polymerase catalyzes the transcription of DNA into RNA using the four ribonucleoside triphosphates as substrates.</text>
</comment>
<dbReference type="InterPro" id="IPR036643">
    <property type="entry name" value="RNApol_insert_sf"/>
</dbReference>
<dbReference type="InterPro" id="IPR036603">
    <property type="entry name" value="RBP11-like"/>
</dbReference>
<dbReference type="InterPro" id="IPR011260">
    <property type="entry name" value="RNAP_asu_C"/>
</dbReference>
<evidence type="ECO:0000313" key="13">
    <source>
        <dbReference type="EMBL" id="OGG09337.1"/>
    </source>
</evidence>
<comment type="catalytic activity">
    <reaction evidence="10 11">
        <text>RNA(n) + a ribonucleoside 5'-triphosphate = RNA(n+1) + diphosphate</text>
        <dbReference type="Rhea" id="RHEA:21248"/>
        <dbReference type="Rhea" id="RHEA-COMP:14527"/>
        <dbReference type="Rhea" id="RHEA-COMP:17342"/>
        <dbReference type="ChEBI" id="CHEBI:33019"/>
        <dbReference type="ChEBI" id="CHEBI:61557"/>
        <dbReference type="ChEBI" id="CHEBI:140395"/>
        <dbReference type="EC" id="2.7.7.6"/>
    </reaction>
</comment>
<dbReference type="GO" id="GO:0003677">
    <property type="term" value="F:DNA binding"/>
    <property type="evidence" value="ECO:0007669"/>
    <property type="project" value="UniProtKB-UniRule"/>
</dbReference>
<keyword evidence="6 11" id="KW-0548">Nucleotidyltransferase</keyword>
<evidence type="ECO:0000259" key="12">
    <source>
        <dbReference type="SMART" id="SM00662"/>
    </source>
</evidence>
<dbReference type="GO" id="GO:0046983">
    <property type="term" value="F:protein dimerization activity"/>
    <property type="evidence" value="ECO:0007669"/>
    <property type="project" value="InterPro"/>
</dbReference>
<evidence type="ECO:0000256" key="9">
    <source>
        <dbReference type="ARBA" id="ARBA00033070"/>
    </source>
</evidence>
<dbReference type="SMART" id="SM00662">
    <property type="entry name" value="RPOLD"/>
    <property type="match status" value="1"/>
</dbReference>
<dbReference type="GO" id="GO:0003899">
    <property type="term" value="F:DNA-directed RNA polymerase activity"/>
    <property type="evidence" value="ECO:0007669"/>
    <property type="project" value="UniProtKB-UniRule"/>
</dbReference>
<feature type="region of interest" description="Alpha N-terminal domain (alpha-NTD)" evidence="11">
    <location>
        <begin position="1"/>
        <end position="229"/>
    </location>
</feature>
<name>A0A1F5ZB10_9BACT</name>
<dbReference type="Proteomes" id="UP000176854">
    <property type="component" value="Unassembled WGS sequence"/>
</dbReference>
<protein>
    <recommendedName>
        <fullName evidence="3 11">DNA-directed RNA polymerase subunit alpha</fullName>
        <shortName evidence="11">RNAP subunit alpha</shortName>
        <ecNumber evidence="2 11">2.7.7.6</ecNumber>
    </recommendedName>
    <alternativeName>
        <fullName evidence="9 11">RNA polymerase subunit alpha</fullName>
    </alternativeName>
    <alternativeName>
        <fullName evidence="8 11">Transcriptase subunit alpha</fullName>
    </alternativeName>
</protein>
<dbReference type="Pfam" id="PF01193">
    <property type="entry name" value="RNA_pol_L"/>
    <property type="match status" value="1"/>
</dbReference>
<dbReference type="CDD" id="cd06928">
    <property type="entry name" value="RNAP_alpha_NTD"/>
    <property type="match status" value="1"/>
</dbReference>
<evidence type="ECO:0000256" key="8">
    <source>
        <dbReference type="ARBA" id="ARBA00032524"/>
    </source>
</evidence>
<evidence type="ECO:0000256" key="7">
    <source>
        <dbReference type="ARBA" id="ARBA00023163"/>
    </source>
</evidence>
<dbReference type="STRING" id="1798373.A2154_03325"/>
<reference evidence="13 14" key="1">
    <citation type="journal article" date="2016" name="Nat. Commun.">
        <title>Thousands of microbial genomes shed light on interconnected biogeochemical processes in an aquifer system.</title>
        <authorList>
            <person name="Anantharaman K."/>
            <person name="Brown C.T."/>
            <person name="Hug L.A."/>
            <person name="Sharon I."/>
            <person name="Castelle C.J."/>
            <person name="Probst A.J."/>
            <person name="Thomas B.C."/>
            <person name="Singh A."/>
            <person name="Wilkins M.J."/>
            <person name="Karaoz U."/>
            <person name="Brodie E.L."/>
            <person name="Williams K.H."/>
            <person name="Hubbard S.S."/>
            <person name="Banfield J.F."/>
        </authorList>
    </citation>
    <scope>NUCLEOTIDE SEQUENCE [LARGE SCALE GENOMIC DNA]</scope>
</reference>
<evidence type="ECO:0000256" key="6">
    <source>
        <dbReference type="ARBA" id="ARBA00022695"/>
    </source>
</evidence>
<comment type="subunit">
    <text evidence="11">Homodimer. The RNAP catalytic core consists of 2 alpha, 1 beta, 1 beta' and 1 omega subunit. When a sigma factor is associated with the core the holoenzyme is formed, which can initiate transcription.</text>
</comment>
<keyword evidence="5 11" id="KW-0808">Transferase</keyword>
<dbReference type="FunFam" id="2.170.120.12:FF:000001">
    <property type="entry name" value="DNA-directed RNA polymerase subunit alpha"/>
    <property type="match status" value="1"/>
</dbReference>
<dbReference type="SUPFAM" id="SSF47789">
    <property type="entry name" value="C-terminal domain of RNA polymerase alpha subunit"/>
    <property type="match status" value="1"/>
</dbReference>
<dbReference type="InterPro" id="IPR011773">
    <property type="entry name" value="DNA-dir_RpoA"/>
</dbReference>